<evidence type="ECO:0000313" key="1">
    <source>
        <dbReference type="EMBL" id="RWR97845.1"/>
    </source>
</evidence>
<evidence type="ECO:0000313" key="2">
    <source>
        <dbReference type="Proteomes" id="UP000283530"/>
    </source>
</evidence>
<gene>
    <name evidence="1" type="ORF">CKAN_02730700</name>
</gene>
<organism evidence="1 2">
    <name type="scientific">Cinnamomum micranthum f. kanehirae</name>
    <dbReference type="NCBI Taxonomy" id="337451"/>
    <lineage>
        <taxon>Eukaryota</taxon>
        <taxon>Viridiplantae</taxon>
        <taxon>Streptophyta</taxon>
        <taxon>Embryophyta</taxon>
        <taxon>Tracheophyta</taxon>
        <taxon>Spermatophyta</taxon>
        <taxon>Magnoliopsida</taxon>
        <taxon>Magnoliidae</taxon>
        <taxon>Laurales</taxon>
        <taxon>Lauraceae</taxon>
        <taxon>Cinnamomum</taxon>
    </lineage>
</organism>
<dbReference type="EMBL" id="QPKB01000112">
    <property type="protein sequence ID" value="RWR97845.1"/>
    <property type="molecule type" value="Genomic_DNA"/>
</dbReference>
<proteinExistence type="predicted"/>
<sequence length="188" mass="21081">MVFPFSGRLLHHAALTLSHHLKKKPFSKNPSLLCARPNLPRSSFSGPRLPLPLSPHLHHAALTLSHHLQKNPSLLYEAQTHLSLFLSSAPNQHEFAALHQEKSLFFCFPFSFCQNPSHQLSRHLSQRGSIAPAQISSRASSVVHWTIRTALFSLDWQRTRNASIFSSFSELLSPRLVPLFSLSLPSQG</sequence>
<keyword evidence="2" id="KW-1185">Reference proteome</keyword>
<dbReference type="Proteomes" id="UP000283530">
    <property type="component" value="Unassembled WGS sequence"/>
</dbReference>
<accession>A0A443Q490</accession>
<comment type="caution">
    <text evidence="1">The sequence shown here is derived from an EMBL/GenBank/DDBJ whole genome shotgun (WGS) entry which is preliminary data.</text>
</comment>
<protein>
    <submittedName>
        <fullName evidence="1">Uncharacterized protein</fullName>
    </submittedName>
</protein>
<reference evidence="1 2" key="1">
    <citation type="journal article" date="2019" name="Nat. Plants">
        <title>Stout camphor tree genome fills gaps in understanding of flowering plant genome evolution.</title>
        <authorList>
            <person name="Chaw S.M."/>
            <person name="Liu Y.C."/>
            <person name="Wu Y.W."/>
            <person name="Wang H.Y."/>
            <person name="Lin C.I."/>
            <person name="Wu C.S."/>
            <person name="Ke H.M."/>
            <person name="Chang L.Y."/>
            <person name="Hsu C.Y."/>
            <person name="Yang H.T."/>
            <person name="Sudianto E."/>
            <person name="Hsu M.H."/>
            <person name="Wu K.P."/>
            <person name="Wang L.N."/>
            <person name="Leebens-Mack J.H."/>
            <person name="Tsai I.J."/>
        </authorList>
    </citation>
    <scope>NUCLEOTIDE SEQUENCE [LARGE SCALE GENOMIC DNA]</scope>
    <source>
        <strain evidence="2">cv. Chaw 1501</strain>
        <tissue evidence="1">Young leaves</tissue>
    </source>
</reference>
<name>A0A443Q490_9MAGN</name>
<dbReference type="AlphaFoldDB" id="A0A443Q490"/>